<reference evidence="10" key="1">
    <citation type="journal article" date="2014" name="Front. Microbiol.">
        <title>High frequency of phylogenetically diverse reductive dehalogenase-homologous genes in deep subseafloor sedimentary metagenomes.</title>
        <authorList>
            <person name="Kawai M."/>
            <person name="Futagami T."/>
            <person name="Toyoda A."/>
            <person name="Takaki Y."/>
            <person name="Nishi S."/>
            <person name="Hori S."/>
            <person name="Arai W."/>
            <person name="Tsubouchi T."/>
            <person name="Morono Y."/>
            <person name="Uchiyama I."/>
            <person name="Ito T."/>
            <person name="Fujiyama A."/>
            <person name="Inagaki F."/>
            <person name="Takami H."/>
        </authorList>
    </citation>
    <scope>NUCLEOTIDE SEQUENCE</scope>
    <source>
        <strain evidence="10">Expedition CK06-06</strain>
    </source>
</reference>
<evidence type="ECO:0000256" key="6">
    <source>
        <dbReference type="ARBA" id="ARBA00022840"/>
    </source>
</evidence>
<dbReference type="PROSITE" id="PS50893">
    <property type="entry name" value="ABC_TRANSPORTER_2"/>
    <property type="match status" value="1"/>
</dbReference>
<dbReference type="FunFam" id="3.40.50.300:FF:000221">
    <property type="entry name" value="Multidrug ABC transporter ATP-binding protein"/>
    <property type="match status" value="1"/>
</dbReference>
<feature type="non-terminal residue" evidence="10">
    <location>
        <position position="1"/>
    </location>
</feature>
<dbReference type="PANTHER" id="PTHR43394:SF1">
    <property type="entry name" value="ATP-BINDING CASSETTE SUB-FAMILY B MEMBER 10, MITOCHONDRIAL"/>
    <property type="match status" value="1"/>
</dbReference>
<dbReference type="GO" id="GO:0016887">
    <property type="term" value="F:ATP hydrolysis activity"/>
    <property type="evidence" value="ECO:0007669"/>
    <property type="project" value="InterPro"/>
</dbReference>
<dbReference type="SMART" id="SM00382">
    <property type="entry name" value="AAA"/>
    <property type="match status" value="1"/>
</dbReference>
<dbReference type="Gene3D" id="3.40.50.300">
    <property type="entry name" value="P-loop containing nucleotide triphosphate hydrolases"/>
    <property type="match status" value="1"/>
</dbReference>
<evidence type="ECO:0000256" key="8">
    <source>
        <dbReference type="ARBA" id="ARBA00023136"/>
    </source>
</evidence>
<evidence type="ECO:0000313" key="10">
    <source>
        <dbReference type="EMBL" id="GAF91440.1"/>
    </source>
</evidence>
<evidence type="ECO:0000256" key="4">
    <source>
        <dbReference type="ARBA" id="ARBA00022692"/>
    </source>
</evidence>
<accession>X0USM0</accession>
<keyword evidence="6" id="KW-0067">ATP-binding</keyword>
<dbReference type="InterPro" id="IPR039421">
    <property type="entry name" value="Type_1_exporter"/>
</dbReference>
<protein>
    <recommendedName>
        <fullName evidence="9">ABC transporter domain-containing protein</fullName>
    </recommendedName>
</protein>
<evidence type="ECO:0000256" key="3">
    <source>
        <dbReference type="ARBA" id="ARBA00022475"/>
    </source>
</evidence>
<dbReference type="GO" id="GO:0005886">
    <property type="term" value="C:plasma membrane"/>
    <property type="evidence" value="ECO:0007669"/>
    <property type="project" value="UniProtKB-SubCell"/>
</dbReference>
<evidence type="ECO:0000256" key="5">
    <source>
        <dbReference type="ARBA" id="ARBA00022741"/>
    </source>
</evidence>
<keyword evidence="4" id="KW-0812">Transmembrane</keyword>
<evidence type="ECO:0000259" key="9">
    <source>
        <dbReference type="PROSITE" id="PS50893"/>
    </source>
</evidence>
<dbReference type="GO" id="GO:0005524">
    <property type="term" value="F:ATP binding"/>
    <property type="evidence" value="ECO:0007669"/>
    <property type="project" value="UniProtKB-KW"/>
</dbReference>
<dbReference type="Pfam" id="PF00005">
    <property type="entry name" value="ABC_tran"/>
    <property type="match status" value="1"/>
</dbReference>
<name>X0USM0_9ZZZZ</name>
<keyword evidence="2" id="KW-0813">Transport</keyword>
<organism evidence="10">
    <name type="scientific">marine sediment metagenome</name>
    <dbReference type="NCBI Taxonomy" id="412755"/>
    <lineage>
        <taxon>unclassified sequences</taxon>
        <taxon>metagenomes</taxon>
        <taxon>ecological metagenomes</taxon>
    </lineage>
</organism>
<proteinExistence type="predicted"/>
<feature type="domain" description="ABC transporter" evidence="9">
    <location>
        <begin position="1"/>
        <end position="228"/>
    </location>
</feature>
<sequence length="240" mass="27210">FSYEKGFPVLTDVSFEIKPGQMVALVGITGSGKTTIINLLERFYEFERGNILLDGLDIREWRISELRSRIGLVMQDVFIFAGSIAENISLGDKKITRETLEEVSKQVNAYQFIKRLSGNFDHEVMEEGATLSAGERQLLALSRALAYDPTLLIFDEATSSVDPETERLIQDSIFSLSRRQTTLIIAHRPSTILLADKILVMHHGRIVEQGAHEELMTLGNIYFRLNQLREKELNTPEPVR</sequence>
<dbReference type="SUPFAM" id="SSF52540">
    <property type="entry name" value="P-loop containing nucleoside triphosphate hydrolases"/>
    <property type="match status" value="1"/>
</dbReference>
<dbReference type="AlphaFoldDB" id="X0USM0"/>
<keyword evidence="7" id="KW-1133">Transmembrane helix</keyword>
<gene>
    <name evidence="10" type="ORF">S01H1_21002</name>
</gene>
<comment type="subcellular location">
    <subcellularLocation>
        <location evidence="1">Cell membrane</location>
        <topology evidence="1">Multi-pass membrane protein</topology>
    </subcellularLocation>
</comment>
<dbReference type="InterPro" id="IPR003439">
    <property type="entry name" value="ABC_transporter-like_ATP-bd"/>
</dbReference>
<keyword evidence="5" id="KW-0547">Nucleotide-binding</keyword>
<dbReference type="GO" id="GO:0015421">
    <property type="term" value="F:ABC-type oligopeptide transporter activity"/>
    <property type="evidence" value="ECO:0007669"/>
    <property type="project" value="TreeGrafter"/>
</dbReference>
<dbReference type="PANTHER" id="PTHR43394">
    <property type="entry name" value="ATP-DEPENDENT PERMEASE MDL1, MITOCHONDRIAL"/>
    <property type="match status" value="1"/>
</dbReference>
<evidence type="ECO:0000256" key="7">
    <source>
        <dbReference type="ARBA" id="ARBA00022989"/>
    </source>
</evidence>
<dbReference type="InterPro" id="IPR027417">
    <property type="entry name" value="P-loop_NTPase"/>
</dbReference>
<dbReference type="InterPro" id="IPR003593">
    <property type="entry name" value="AAA+_ATPase"/>
</dbReference>
<keyword evidence="3" id="KW-1003">Cell membrane</keyword>
<dbReference type="EMBL" id="BARS01011577">
    <property type="protein sequence ID" value="GAF91440.1"/>
    <property type="molecule type" value="Genomic_DNA"/>
</dbReference>
<dbReference type="PROSITE" id="PS00211">
    <property type="entry name" value="ABC_TRANSPORTER_1"/>
    <property type="match status" value="1"/>
</dbReference>
<keyword evidence="8" id="KW-0472">Membrane</keyword>
<evidence type="ECO:0000256" key="2">
    <source>
        <dbReference type="ARBA" id="ARBA00022448"/>
    </source>
</evidence>
<comment type="caution">
    <text evidence="10">The sequence shown here is derived from an EMBL/GenBank/DDBJ whole genome shotgun (WGS) entry which is preliminary data.</text>
</comment>
<dbReference type="InterPro" id="IPR017871">
    <property type="entry name" value="ABC_transporter-like_CS"/>
</dbReference>
<evidence type="ECO:0000256" key="1">
    <source>
        <dbReference type="ARBA" id="ARBA00004651"/>
    </source>
</evidence>